<reference evidence="2" key="1">
    <citation type="submission" date="2023-10" db="EMBL/GenBank/DDBJ databases">
        <title>Genome sequence of Blautia coccoides DSM 935.</title>
        <authorList>
            <person name="Boeer T."/>
            <person name="Bengelsdorf F.R."/>
            <person name="Daniel R."/>
            <person name="Poehlein A."/>
        </authorList>
    </citation>
    <scope>NUCLEOTIDE SEQUENCE [LARGE SCALE GENOMIC DNA]</scope>
    <source>
        <strain evidence="2">DSM 935</strain>
    </source>
</reference>
<keyword evidence="1" id="KW-0812">Transmembrane</keyword>
<protein>
    <recommendedName>
        <fullName evidence="4">YcxB-like protein</fullName>
    </recommendedName>
</protein>
<dbReference type="EMBL" id="CP136422">
    <property type="protein sequence ID" value="WPX72375.1"/>
    <property type="molecule type" value="Genomic_DNA"/>
</dbReference>
<evidence type="ECO:0000313" key="3">
    <source>
        <dbReference type="Proteomes" id="UP001325248"/>
    </source>
</evidence>
<keyword evidence="1" id="KW-1133">Transmembrane helix</keyword>
<proteinExistence type="predicted"/>
<feature type="transmembrane region" description="Helical" evidence="1">
    <location>
        <begin position="34"/>
        <end position="54"/>
    </location>
</feature>
<gene>
    <name evidence="2" type="ORF">BLCOC_07110</name>
</gene>
<keyword evidence="3" id="KW-1185">Reference proteome</keyword>
<accession>A0ABZ0U8K9</accession>
<sequence length="146" mass="16953">MSGLLLSKLIVQWAIGVFCIILGGAFGLHFHDKLLLYMSVIIGICCFLRCFLLYRLIRTNSYQTLEGLCIKRNYSLLKKTQQVTFKDKNECEHQFMLDKRVKLLIGHRYRLYFRLPSHTSSNTEDISQSLQNYLGIEELSSTIPVK</sequence>
<evidence type="ECO:0008006" key="4">
    <source>
        <dbReference type="Google" id="ProtNLM"/>
    </source>
</evidence>
<feature type="transmembrane region" description="Helical" evidence="1">
    <location>
        <begin position="9"/>
        <end position="28"/>
    </location>
</feature>
<evidence type="ECO:0000256" key="1">
    <source>
        <dbReference type="SAM" id="Phobius"/>
    </source>
</evidence>
<evidence type="ECO:0000313" key="2">
    <source>
        <dbReference type="EMBL" id="WPX72375.1"/>
    </source>
</evidence>
<name>A0ABZ0U8K9_9FIRM</name>
<organism evidence="2 3">
    <name type="scientific">Blautia producta</name>
    <dbReference type="NCBI Taxonomy" id="33035"/>
    <lineage>
        <taxon>Bacteria</taxon>
        <taxon>Bacillati</taxon>
        <taxon>Bacillota</taxon>
        <taxon>Clostridia</taxon>
        <taxon>Lachnospirales</taxon>
        <taxon>Lachnospiraceae</taxon>
        <taxon>Blautia</taxon>
    </lineage>
</organism>
<keyword evidence="1" id="KW-0472">Membrane</keyword>
<dbReference type="Proteomes" id="UP001325248">
    <property type="component" value="Chromosome"/>
</dbReference>